<name>A0ABY4GT67_9BACI</name>
<organism evidence="2 3">
    <name type="scientific">Gracilibacillus salinarum</name>
    <dbReference type="NCBI Taxonomy" id="2932255"/>
    <lineage>
        <taxon>Bacteria</taxon>
        <taxon>Bacillati</taxon>
        <taxon>Bacillota</taxon>
        <taxon>Bacilli</taxon>
        <taxon>Bacillales</taxon>
        <taxon>Bacillaceae</taxon>
        <taxon>Gracilibacillus</taxon>
    </lineage>
</organism>
<gene>
    <name evidence="2" type="ORF">MUN87_02460</name>
</gene>
<feature type="region of interest" description="Disordered" evidence="1">
    <location>
        <begin position="43"/>
        <end position="65"/>
    </location>
</feature>
<feature type="compositionally biased region" description="Basic and acidic residues" evidence="1">
    <location>
        <begin position="43"/>
        <end position="56"/>
    </location>
</feature>
<proteinExistence type="predicted"/>
<dbReference type="Proteomes" id="UP000831537">
    <property type="component" value="Chromosome"/>
</dbReference>
<accession>A0ABY4GT67</accession>
<dbReference type="InterPro" id="IPR036113">
    <property type="entry name" value="Asp/Glu-ADT_sf_sub_c"/>
</dbReference>
<dbReference type="EMBL" id="CP095071">
    <property type="protein sequence ID" value="UOQ87582.1"/>
    <property type="molecule type" value="Genomic_DNA"/>
</dbReference>
<sequence>MTDEFKKKLEAYEKGELSEDELDAFEEELDKIEKYQEHLQENDYETLEHKVNPDKSKKQKKNNAPWEMESKISNCTGCNWVIYCIHNNCDNFYGHLLFMGKTGSPGSLQKYH</sequence>
<evidence type="ECO:0000256" key="1">
    <source>
        <dbReference type="SAM" id="MobiDB-lite"/>
    </source>
</evidence>
<protein>
    <submittedName>
        <fullName evidence="2">Uncharacterized protein</fullName>
    </submittedName>
</protein>
<evidence type="ECO:0000313" key="3">
    <source>
        <dbReference type="Proteomes" id="UP000831537"/>
    </source>
</evidence>
<reference evidence="2 3" key="1">
    <citation type="submission" date="2022-04" db="EMBL/GenBank/DDBJ databases">
        <title>Gracilibacillus sp. isolated from saltern.</title>
        <authorList>
            <person name="Won M."/>
            <person name="Lee C.-M."/>
            <person name="Woen H.-Y."/>
            <person name="Kwon S.-W."/>
        </authorList>
    </citation>
    <scope>NUCLEOTIDE SEQUENCE [LARGE SCALE GENOMIC DNA]</scope>
    <source>
        <strain evidence="2 3">SSPM10-3</strain>
    </source>
</reference>
<evidence type="ECO:0000313" key="2">
    <source>
        <dbReference type="EMBL" id="UOQ87582.1"/>
    </source>
</evidence>
<dbReference type="SUPFAM" id="SSF141000">
    <property type="entry name" value="Glu-tRNAGln amidotransferase C subunit"/>
    <property type="match status" value="1"/>
</dbReference>
<keyword evidence="3" id="KW-1185">Reference proteome</keyword>
<dbReference type="RefSeq" id="WP_244748065.1">
    <property type="nucleotide sequence ID" value="NZ_CP095071.1"/>
</dbReference>